<evidence type="ECO:0000313" key="1">
    <source>
        <dbReference type="EMBL" id="RIX98163.1"/>
    </source>
</evidence>
<evidence type="ECO:0008006" key="3">
    <source>
        <dbReference type="Google" id="ProtNLM"/>
    </source>
</evidence>
<dbReference type="OrthoDB" id="9813056at2"/>
<gene>
    <name evidence="1" type="ORF">D3218_17415</name>
</gene>
<dbReference type="Gene3D" id="3.40.190.290">
    <property type="match status" value="1"/>
</dbReference>
<dbReference type="Proteomes" id="UP000265750">
    <property type="component" value="Unassembled WGS sequence"/>
</dbReference>
<dbReference type="RefSeq" id="WP_119541355.1">
    <property type="nucleotide sequence ID" value="NZ_QYRN01000011.1"/>
</dbReference>
<name>A0A3A1WH58_9HYPH</name>
<comment type="caution">
    <text evidence="1">The sequence shown here is derived from an EMBL/GenBank/DDBJ whole genome shotgun (WGS) entry which is preliminary data.</text>
</comment>
<keyword evidence="2" id="KW-1185">Reference proteome</keyword>
<sequence length="170" mass="18147">MRVGELGEAMIVDAGTAEEAERGAIGPCQRGIGTDRGGDVHLIAGGVAQYHVRPQDRPFRAARLGAVAQFVLLHGMEVRRLRVDNGDSLRDGCLARHGIMMRSILDMAVDLAAGRLEPVLPGWSGGAVPLLALFAKRHQQPRKLRTFLDAMSAAVRHRGVAASRRVAGGS</sequence>
<reference evidence="2" key="1">
    <citation type="submission" date="2018-09" db="EMBL/GenBank/DDBJ databases">
        <authorList>
            <person name="Tuo L."/>
        </authorList>
    </citation>
    <scope>NUCLEOTIDE SEQUENCE [LARGE SCALE GENOMIC DNA]</scope>
    <source>
        <strain evidence="2">M2BS4Y-1</strain>
    </source>
</reference>
<organism evidence="1 2">
    <name type="scientific">Aureimonas flava</name>
    <dbReference type="NCBI Taxonomy" id="2320271"/>
    <lineage>
        <taxon>Bacteria</taxon>
        <taxon>Pseudomonadati</taxon>
        <taxon>Pseudomonadota</taxon>
        <taxon>Alphaproteobacteria</taxon>
        <taxon>Hyphomicrobiales</taxon>
        <taxon>Aurantimonadaceae</taxon>
        <taxon>Aureimonas</taxon>
    </lineage>
</organism>
<dbReference type="AlphaFoldDB" id="A0A3A1WH58"/>
<dbReference type="SUPFAM" id="SSF53850">
    <property type="entry name" value="Periplasmic binding protein-like II"/>
    <property type="match status" value="1"/>
</dbReference>
<protein>
    <recommendedName>
        <fullName evidence="3">LysR substrate-binding domain-containing protein</fullName>
    </recommendedName>
</protein>
<proteinExistence type="predicted"/>
<evidence type="ECO:0000313" key="2">
    <source>
        <dbReference type="Proteomes" id="UP000265750"/>
    </source>
</evidence>
<dbReference type="EMBL" id="QYRN01000011">
    <property type="protein sequence ID" value="RIX98163.1"/>
    <property type="molecule type" value="Genomic_DNA"/>
</dbReference>
<accession>A0A3A1WH58</accession>